<dbReference type="SUPFAM" id="SSF46785">
    <property type="entry name" value="Winged helix' DNA-binding domain"/>
    <property type="match status" value="1"/>
</dbReference>
<dbReference type="GO" id="GO:0007062">
    <property type="term" value="P:sister chromatid cohesion"/>
    <property type="evidence" value="ECO:0007669"/>
    <property type="project" value="InterPro"/>
</dbReference>
<protein>
    <submittedName>
        <fullName evidence="7">Uncharacterized protein</fullName>
    </submittedName>
</protein>
<evidence type="ECO:0000259" key="6">
    <source>
        <dbReference type="Pfam" id="PF04825"/>
    </source>
</evidence>
<evidence type="ECO:0000256" key="4">
    <source>
        <dbReference type="SAM" id="MobiDB-lite"/>
    </source>
</evidence>
<feature type="domain" description="Rad21/Rec8-like protein N-terminal" evidence="6">
    <location>
        <begin position="1"/>
        <end position="105"/>
    </location>
</feature>
<dbReference type="Pfam" id="PF04824">
    <property type="entry name" value="Rad21_Rec8"/>
    <property type="match status" value="1"/>
</dbReference>
<dbReference type="InterPro" id="IPR006909">
    <property type="entry name" value="Rad21/Rec8_C_eu"/>
</dbReference>
<dbReference type="InterPro" id="IPR006910">
    <property type="entry name" value="Rad21_Rec8_N"/>
</dbReference>
<dbReference type="EMBL" id="JAAAUY010000310">
    <property type="protein sequence ID" value="KAF9331634.1"/>
    <property type="molecule type" value="Genomic_DNA"/>
</dbReference>
<dbReference type="GO" id="GO:1990414">
    <property type="term" value="P:replication-born double-strand break repair via sister chromatid exchange"/>
    <property type="evidence" value="ECO:0007669"/>
    <property type="project" value="TreeGrafter"/>
</dbReference>
<evidence type="ECO:0000256" key="3">
    <source>
        <dbReference type="ARBA" id="ARBA00023242"/>
    </source>
</evidence>
<comment type="similarity">
    <text evidence="2">Belongs to the rad21 family.</text>
</comment>
<dbReference type="PANTHER" id="PTHR12585:SF72">
    <property type="entry name" value="MEIOTIC RECOMBINATION PROTEIN REC8"/>
    <property type="match status" value="1"/>
</dbReference>
<evidence type="ECO:0000256" key="2">
    <source>
        <dbReference type="ARBA" id="ARBA00009870"/>
    </source>
</evidence>
<evidence type="ECO:0000259" key="5">
    <source>
        <dbReference type="Pfam" id="PF04824"/>
    </source>
</evidence>
<dbReference type="GO" id="GO:0005634">
    <property type="term" value="C:nucleus"/>
    <property type="evidence" value="ECO:0007669"/>
    <property type="project" value="UniProtKB-SubCell"/>
</dbReference>
<evidence type="ECO:0000313" key="7">
    <source>
        <dbReference type="EMBL" id="KAF9331634.1"/>
    </source>
</evidence>
<dbReference type="GO" id="GO:0003682">
    <property type="term" value="F:chromatin binding"/>
    <property type="evidence" value="ECO:0007669"/>
    <property type="project" value="TreeGrafter"/>
</dbReference>
<sequence>MFYSKEILARKDTNLGRIWLAATIGPRSRLSRLSKKEVNGVDIVRTCRDISQPPEPLALRLSSNLLMGVVRVYSQQVNNYAADVNSTWARIKRDLALVQAEQLELANPVARLEAITNDYDMDIEQELTRPNNILLDWELEVSRSDRCKQIAVEFGWALPSQASMDDSSDNFSSPNALLFDKTDERRRRITLDEDRKLRSPAGHDFGDQFGLSLGDDDMAGDDSGLYLDAEGNLVETMPDRGLSTADMGDTEPPIQKAPQIEKTADVDRGEMDHVGMEIDEQLVPVDQNVPDVDETDNIQPPDTATNQFVAQTPAKGSHQKCRKLKGLIVDEATTLPRDALAIPRSVIEQELTRLSRSDNGGIRSARETKALVDSLFQGPFCVSGYAPELSIFWATASARSAHPVQSLLPLRPPDHVDDDLELPRHIDHDLDSLGGEFPDPEVIRRHPGDSSDRSTPAGLGFGGGVGFHDGEAGVGPMPWSGAYDFPPSAGGRSDRSPAASDHGQEFQSIFDASVVPQKRLSMGGGRTRGWGSDEEEGEDTLVRRRLYQGNTGSVAGSGSGEAQFTFGSEDVTGLGNDATSQPQETVKFLKYVRTMLKDAGASPNSWFSFSDVVPVQERRQVAASAFYHILALSSASVVRPYQDTPYGDIQVQFCNETLSS</sequence>
<dbReference type="AlphaFoldDB" id="A0A9P5VLQ2"/>
<dbReference type="Proteomes" id="UP000696485">
    <property type="component" value="Unassembled WGS sequence"/>
</dbReference>
<dbReference type="InterPro" id="IPR036390">
    <property type="entry name" value="WH_DNA-bd_sf"/>
</dbReference>
<gene>
    <name evidence="7" type="ORF">BG006_005518</name>
</gene>
<reference evidence="7" key="1">
    <citation type="journal article" date="2020" name="Fungal Divers.">
        <title>Resolving the Mortierellaceae phylogeny through synthesis of multi-gene phylogenetics and phylogenomics.</title>
        <authorList>
            <person name="Vandepol N."/>
            <person name="Liber J."/>
            <person name="Desiro A."/>
            <person name="Na H."/>
            <person name="Kennedy M."/>
            <person name="Barry K."/>
            <person name="Grigoriev I.V."/>
            <person name="Miller A.N."/>
            <person name="O'Donnell K."/>
            <person name="Stajich J.E."/>
            <person name="Bonito G."/>
        </authorList>
    </citation>
    <scope>NUCLEOTIDE SEQUENCE</scope>
    <source>
        <strain evidence="7">NVP1</strain>
    </source>
</reference>
<keyword evidence="8" id="KW-1185">Reference proteome</keyword>
<evidence type="ECO:0000256" key="1">
    <source>
        <dbReference type="ARBA" id="ARBA00004123"/>
    </source>
</evidence>
<dbReference type="Pfam" id="PF04825">
    <property type="entry name" value="Rad21_Rec8_N"/>
    <property type="match status" value="1"/>
</dbReference>
<feature type="domain" description="Rad21/Rec8-like protein C-terminal eukaryotic" evidence="5">
    <location>
        <begin position="608"/>
        <end position="652"/>
    </location>
</feature>
<keyword evidence="3" id="KW-0539">Nucleus</keyword>
<proteinExistence type="inferred from homology"/>
<dbReference type="GO" id="GO:0008278">
    <property type="term" value="C:cohesin complex"/>
    <property type="evidence" value="ECO:0007669"/>
    <property type="project" value="InterPro"/>
</dbReference>
<comment type="subcellular location">
    <subcellularLocation>
        <location evidence="1">Nucleus</location>
    </subcellularLocation>
</comment>
<dbReference type="InterPro" id="IPR039781">
    <property type="entry name" value="Rad21/Rec8-like"/>
</dbReference>
<comment type="caution">
    <text evidence="7">The sequence shown here is derived from an EMBL/GenBank/DDBJ whole genome shotgun (WGS) entry which is preliminary data.</text>
</comment>
<feature type="region of interest" description="Disordered" evidence="4">
    <location>
        <begin position="483"/>
        <end position="503"/>
    </location>
</feature>
<name>A0A9P5VLQ2_9FUNG</name>
<organism evidence="7 8">
    <name type="scientific">Podila minutissima</name>
    <dbReference type="NCBI Taxonomy" id="64525"/>
    <lineage>
        <taxon>Eukaryota</taxon>
        <taxon>Fungi</taxon>
        <taxon>Fungi incertae sedis</taxon>
        <taxon>Mucoromycota</taxon>
        <taxon>Mortierellomycotina</taxon>
        <taxon>Mortierellomycetes</taxon>
        <taxon>Mortierellales</taxon>
        <taxon>Mortierellaceae</taxon>
        <taxon>Podila</taxon>
    </lineage>
</organism>
<dbReference type="PANTHER" id="PTHR12585">
    <property type="entry name" value="SCC1 / RAD21 FAMILY MEMBER"/>
    <property type="match status" value="1"/>
</dbReference>
<evidence type="ECO:0000313" key="8">
    <source>
        <dbReference type="Proteomes" id="UP000696485"/>
    </source>
</evidence>
<accession>A0A9P5VLQ2</accession>